<evidence type="ECO:0000313" key="2">
    <source>
        <dbReference type="Proteomes" id="UP001549145"/>
    </source>
</evidence>
<protein>
    <submittedName>
        <fullName evidence="1">Uncharacterized protein</fullName>
    </submittedName>
</protein>
<dbReference type="Proteomes" id="UP001549145">
    <property type="component" value="Unassembled WGS sequence"/>
</dbReference>
<evidence type="ECO:0000313" key="1">
    <source>
        <dbReference type="EMBL" id="MET3695401.1"/>
    </source>
</evidence>
<gene>
    <name evidence="1" type="ORF">ABID43_004969</name>
</gene>
<dbReference type="EMBL" id="JBEPMM010000027">
    <property type="protein sequence ID" value="MET3695401.1"/>
    <property type="molecule type" value="Genomic_DNA"/>
</dbReference>
<name>A0ABV2LF83_9HYPH</name>
<keyword evidence="2" id="KW-1185">Reference proteome</keyword>
<sequence>MLDVYLALTQSCRFQREVGSRTPNVYGMTCRAKLDTTGGPTVAGLPSRT</sequence>
<proteinExistence type="predicted"/>
<comment type="caution">
    <text evidence="1">The sequence shown here is derived from an EMBL/GenBank/DDBJ whole genome shotgun (WGS) entry which is preliminary data.</text>
</comment>
<accession>A0ABV2LF83</accession>
<reference evidence="1 2" key="1">
    <citation type="submission" date="2024-06" db="EMBL/GenBank/DDBJ databases">
        <title>Genomic Encyclopedia of Type Strains, Phase IV (KMG-IV): sequencing the most valuable type-strain genomes for metagenomic binning, comparative biology and taxonomic classification.</title>
        <authorList>
            <person name="Goeker M."/>
        </authorList>
    </citation>
    <scope>NUCLEOTIDE SEQUENCE [LARGE SCALE GENOMIC DNA]</scope>
    <source>
        <strain evidence="1 2">DSM 21331</strain>
    </source>
</reference>
<dbReference type="RefSeq" id="WP_238279307.1">
    <property type="nucleotide sequence ID" value="NZ_BPQL01000055.1"/>
</dbReference>
<organism evidence="1 2">
    <name type="scientific">Methylobacterium goesingense</name>
    <dbReference type="NCBI Taxonomy" id="243690"/>
    <lineage>
        <taxon>Bacteria</taxon>
        <taxon>Pseudomonadati</taxon>
        <taxon>Pseudomonadota</taxon>
        <taxon>Alphaproteobacteria</taxon>
        <taxon>Hyphomicrobiales</taxon>
        <taxon>Methylobacteriaceae</taxon>
        <taxon>Methylobacterium</taxon>
    </lineage>
</organism>